<dbReference type="Gene3D" id="3.50.50.60">
    <property type="entry name" value="FAD/NAD(P)-binding domain"/>
    <property type="match status" value="1"/>
</dbReference>
<dbReference type="Pfam" id="PF01266">
    <property type="entry name" value="DAO"/>
    <property type="match status" value="1"/>
</dbReference>
<evidence type="ECO:0000259" key="6">
    <source>
        <dbReference type="Pfam" id="PF01266"/>
    </source>
</evidence>
<evidence type="ECO:0000313" key="7">
    <source>
        <dbReference type="EMBL" id="VXD23444.1"/>
    </source>
</evidence>
<dbReference type="EMBL" id="CZCS02000216">
    <property type="protein sequence ID" value="VXD23444.1"/>
    <property type="molecule type" value="Genomic_DNA"/>
</dbReference>
<keyword evidence="5" id="KW-0560">Oxidoreductase</keyword>
<keyword evidence="4" id="KW-0274">FAD</keyword>
<feature type="domain" description="FAD dependent oxidoreductase" evidence="6">
    <location>
        <begin position="17"/>
        <end position="393"/>
    </location>
</feature>
<name>A0A7Z9BVN9_9CYAN</name>
<keyword evidence="3" id="KW-0285">Flavoprotein</keyword>
<dbReference type="InterPro" id="IPR000447">
    <property type="entry name" value="G3P_DH_FAD-dep"/>
</dbReference>
<dbReference type="InterPro" id="IPR036188">
    <property type="entry name" value="FAD/NAD-bd_sf"/>
</dbReference>
<dbReference type="Gene3D" id="3.30.9.10">
    <property type="entry name" value="D-Amino Acid Oxidase, subunit A, domain 2"/>
    <property type="match status" value="1"/>
</dbReference>
<gene>
    <name evidence="7" type="ORF">PL9631_730033</name>
</gene>
<evidence type="ECO:0000313" key="8">
    <source>
        <dbReference type="Proteomes" id="UP000182190"/>
    </source>
</evidence>
<dbReference type="Proteomes" id="UP000182190">
    <property type="component" value="Unassembled WGS sequence"/>
</dbReference>
<dbReference type="PANTHER" id="PTHR11985">
    <property type="entry name" value="GLYCEROL-3-PHOSPHATE DEHYDROGENASE"/>
    <property type="match status" value="1"/>
</dbReference>
<evidence type="ECO:0000256" key="5">
    <source>
        <dbReference type="ARBA" id="ARBA00023002"/>
    </source>
</evidence>
<reference evidence="7" key="1">
    <citation type="submission" date="2019-10" db="EMBL/GenBank/DDBJ databases">
        <authorList>
            <consortium name="Genoscope - CEA"/>
            <person name="William W."/>
        </authorList>
    </citation>
    <scope>NUCLEOTIDE SEQUENCE [LARGE SCALE GENOMIC DNA]</scope>
    <source>
        <strain evidence="7">BBR_PRJEB10994</strain>
    </source>
</reference>
<dbReference type="InterPro" id="IPR038299">
    <property type="entry name" value="DAO_C_sf"/>
</dbReference>
<dbReference type="Gene3D" id="1.10.8.870">
    <property type="entry name" value="Alpha-glycerophosphate oxidase, cap domain"/>
    <property type="match status" value="1"/>
</dbReference>
<dbReference type="GO" id="GO:0004368">
    <property type="term" value="F:glycerol-3-phosphate dehydrogenase (quinone) activity"/>
    <property type="evidence" value="ECO:0007669"/>
    <property type="project" value="InterPro"/>
</dbReference>
<evidence type="ECO:0000256" key="1">
    <source>
        <dbReference type="ARBA" id="ARBA00001974"/>
    </source>
</evidence>
<evidence type="ECO:0000256" key="4">
    <source>
        <dbReference type="ARBA" id="ARBA00022827"/>
    </source>
</evidence>
<dbReference type="InterPro" id="IPR006076">
    <property type="entry name" value="FAD-dep_OxRdtase"/>
</dbReference>
<organism evidence="7 8">
    <name type="scientific">Planktothrix paucivesiculata PCC 9631</name>
    <dbReference type="NCBI Taxonomy" id="671071"/>
    <lineage>
        <taxon>Bacteria</taxon>
        <taxon>Bacillati</taxon>
        <taxon>Cyanobacteriota</taxon>
        <taxon>Cyanophyceae</taxon>
        <taxon>Oscillatoriophycideae</taxon>
        <taxon>Oscillatoriales</taxon>
        <taxon>Microcoleaceae</taxon>
        <taxon>Planktothrix</taxon>
    </lineage>
</organism>
<dbReference type="PRINTS" id="PR01001">
    <property type="entry name" value="FADG3PDH"/>
</dbReference>
<dbReference type="AlphaFoldDB" id="A0A7Z9BVN9"/>
<dbReference type="GO" id="GO:0046168">
    <property type="term" value="P:glycerol-3-phosphate catabolic process"/>
    <property type="evidence" value="ECO:0007669"/>
    <property type="project" value="TreeGrafter"/>
</dbReference>
<dbReference type="PANTHER" id="PTHR11985:SF15">
    <property type="entry name" value="GLYCEROL-3-PHOSPHATE DEHYDROGENASE, MITOCHONDRIAL"/>
    <property type="match status" value="1"/>
</dbReference>
<accession>A0A7Z9BVN9</accession>
<comment type="caution">
    <text evidence="7">The sequence shown here is derived from an EMBL/GenBank/DDBJ whole genome shotgun (WGS) entry which is preliminary data.</text>
</comment>
<keyword evidence="8" id="KW-1185">Reference proteome</keyword>
<dbReference type="RefSeq" id="WP_083621296.1">
    <property type="nucleotide sequence ID" value="NZ_LR735017.1"/>
</dbReference>
<comment type="similarity">
    <text evidence="2">Belongs to the FAD-dependent glycerol-3-phosphate dehydrogenase family.</text>
</comment>
<proteinExistence type="inferred from homology"/>
<evidence type="ECO:0000256" key="2">
    <source>
        <dbReference type="ARBA" id="ARBA00007330"/>
    </source>
</evidence>
<dbReference type="SUPFAM" id="SSF51905">
    <property type="entry name" value="FAD/NAD(P)-binding domain"/>
    <property type="match status" value="1"/>
</dbReference>
<comment type="cofactor">
    <cofactor evidence="1">
        <name>FAD</name>
        <dbReference type="ChEBI" id="CHEBI:57692"/>
    </cofactor>
</comment>
<dbReference type="OrthoDB" id="9766796at2"/>
<evidence type="ECO:0000256" key="3">
    <source>
        <dbReference type="ARBA" id="ARBA00022630"/>
    </source>
</evidence>
<sequence>MTKINRNPATAAQSSYDVIIIGGGIYGVMLSLEASRRNLRSLLIEKADFGGATSYNSLRIVHGGFRYLQNLDLERFYESVGERKWFLKTFPELVKPLSCLMPLYNKGIRRPPILYTALKLNDALSINRNQGIRPDRHLPPGEVIKSEQVKTHFPTVDPQGLTGGAIWHDACMPDSQRLVIGILRWACSLGATALNYVEAKEILKVNQTVSGVLAEDKITGETQEFQAKIVVNAAGPWCRELAAKFDQDVPNLFYKSIAWNILFDRETLSDFALAVEPKKPNAQTYFLHPWKGRLLAGTIHNPWFKEIKVNPNPEPSEISEFIDNLNLAIPGLNLSKTEIIRVFSGLLPGEKPDSNELAVREVILNHQTLNQGIKGLYSVSGVKFTTARLVAEKTIQQIFPNFPSVNPTETAPPEAQRPQGLYDYHWYPQPELSDWKTELQDIIENEAVQHLDDLILRRTSLGDNPKRALKIAPLVCQLFNWDDQKSKQEIQRLECFYQTCGMEELTIKS</sequence>
<protein>
    <submittedName>
        <fullName evidence="7">Glycerol-3-phosphate dehydrogenase</fullName>
    </submittedName>
</protein>